<proteinExistence type="predicted"/>
<comment type="caution">
    <text evidence="4">The sequence shown here is derived from an EMBL/GenBank/DDBJ whole genome shotgun (WGS) entry which is preliminary data.</text>
</comment>
<sequence>MYQKILSPNLWFSVFGSLGLIGSSLILPTTQTLATTSNVLVIPDNSAPPVSSPVEPVKPVNQPIAPTPKIQPKLAAPKIFKREEVQTSTQLVTPESHQTTRATLAPQNIETGKNQYIDTTNYSKPSYTPPNQVVITERQKGCQTISRNGQLVGGQCAVTAKARPTRVVRNIQPPSNLVATSSVRSYRNVQPIRSNARRFQSNTEVRVAAPRINGVSLAMSPVPPKVISTNTNTINTVALNMGAGSLKIGLEPIPQYQRATRMSPTVTNINQNKRTDLLFPIPIPSAITSAFGWRVHPVSGNTAMHSGTDLGAPMGTPVLAAYPGEVAVADWAGGYGLMVILRHLEGTQESRYAHLSEIYVKPGDRVEQGAVIGRVGSTGLSTGPHLHFEWRHLTEQGWVAVDAGLHLEYALDNLVQSMQLAQATVQPQNNQPQ</sequence>
<accession>A0A2T1M0X8</accession>
<keyword evidence="1" id="KW-0732">Signal</keyword>
<dbReference type="InterPro" id="IPR050570">
    <property type="entry name" value="Cell_wall_metabolism_enzyme"/>
</dbReference>
<dbReference type="InterPro" id="IPR011055">
    <property type="entry name" value="Dup_hybrid_motif"/>
</dbReference>
<keyword evidence="5" id="KW-1185">Reference proteome</keyword>
<dbReference type="SUPFAM" id="SSF51261">
    <property type="entry name" value="Duplicated hybrid motif"/>
    <property type="match status" value="1"/>
</dbReference>
<dbReference type="Gene3D" id="2.70.70.10">
    <property type="entry name" value="Glucose Permease (Domain IIA)"/>
    <property type="match status" value="1"/>
</dbReference>
<evidence type="ECO:0000256" key="1">
    <source>
        <dbReference type="ARBA" id="ARBA00022729"/>
    </source>
</evidence>
<dbReference type="AlphaFoldDB" id="A0A2T1M0X8"/>
<evidence type="ECO:0000313" key="4">
    <source>
        <dbReference type="EMBL" id="PSF38332.1"/>
    </source>
</evidence>
<dbReference type="Pfam" id="PF01551">
    <property type="entry name" value="Peptidase_M23"/>
    <property type="match status" value="1"/>
</dbReference>
<reference evidence="4 5" key="1">
    <citation type="submission" date="2018-03" db="EMBL/GenBank/DDBJ databases">
        <title>The ancient ancestry and fast evolution of plastids.</title>
        <authorList>
            <person name="Moore K.R."/>
            <person name="Magnabosco C."/>
            <person name="Momper L."/>
            <person name="Gold D.A."/>
            <person name="Bosak T."/>
            <person name="Fournier G.P."/>
        </authorList>
    </citation>
    <scope>NUCLEOTIDE SEQUENCE [LARGE SCALE GENOMIC DNA]</scope>
    <source>
        <strain evidence="4 5">CCALA 016</strain>
    </source>
</reference>
<protein>
    <submittedName>
        <fullName evidence="4">M23 family peptidase</fullName>
    </submittedName>
</protein>
<feature type="compositionally biased region" description="Low complexity" evidence="2">
    <location>
        <begin position="48"/>
        <end position="60"/>
    </location>
</feature>
<feature type="domain" description="M23ase beta-sheet core" evidence="3">
    <location>
        <begin position="304"/>
        <end position="392"/>
    </location>
</feature>
<evidence type="ECO:0000256" key="2">
    <source>
        <dbReference type="SAM" id="MobiDB-lite"/>
    </source>
</evidence>
<dbReference type="EMBL" id="PXOH01000004">
    <property type="protein sequence ID" value="PSF38332.1"/>
    <property type="molecule type" value="Genomic_DNA"/>
</dbReference>
<dbReference type="PANTHER" id="PTHR21666">
    <property type="entry name" value="PEPTIDASE-RELATED"/>
    <property type="match status" value="1"/>
</dbReference>
<evidence type="ECO:0000313" key="5">
    <source>
        <dbReference type="Proteomes" id="UP000239001"/>
    </source>
</evidence>
<dbReference type="GO" id="GO:0004222">
    <property type="term" value="F:metalloendopeptidase activity"/>
    <property type="evidence" value="ECO:0007669"/>
    <property type="project" value="TreeGrafter"/>
</dbReference>
<organism evidence="4 5">
    <name type="scientific">Aphanothece hegewaldii CCALA 016</name>
    <dbReference type="NCBI Taxonomy" id="2107694"/>
    <lineage>
        <taxon>Bacteria</taxon>
        <taxon>Bacillati</taxon>
        <taxon>Cyanobacteriota</taxon>
        <taxon>Cyanophyceae</taxon>
        <taxon>Oscillatoriophycideae</taxon>
        <taxon>Chroococcales</taxon>
        <taxon>Aphanothecaceae</taxon>
        <taxon>Aphanothece</taxon>
    </lineage>
</organism>
<evidence type="ECO:0000259" key="3">
    <source>
        <dbReference type="Pfam" id="PF01551"/>
    </source>
</evidence>
<name>A0A2T1M0X8_9CHRO</name>
<dbReference type="RefSeq" id="WP_106455773.1">
    <property type="nucleotide sequence ID" value="NZ_PXOH01000004.1"/>
</dbReference>
<feature type="region of interest" description="Disordered" evidence="2">
    <location>
        <begin position="48"/>
        <end position="68"/>
    </location>
</feature>
<dbReference type="PANTHER" id="PTHR21666:SF289">
    <property type="entry name" value="L-ALA--D-GLU ENDOPEPTIDASE"/>
    <property type="match status" value="1"/>
</dbReference>
<dbReference type="OrthoDB" id="507840at2"/>
<gene>
    <name evidence="4" type="ORF">C7H19_04885</name>
</gene>
<dbReference type="InterPro" id="IPR016047">
    <property type="entry name" value="M23ase_b-sheet_dom"/>
</dbReference>
<dbReference type="Proteomes" id="UP000239001">
    <property type="component" value="Unassembled WGS sequence"/>
</dbReference>
<reference evidence="4 5" key="2">
    <citation type="submission" date="2018-03" db="EMBL/GenBank/DDBJ databases">
        <authorList>
            <person name="Keele B.F."/>
        </authorList>
    </citation>
    <scope>NUCLEOTIDE SEQUENCE [LARGE SCALE GENOMIC DNA]</scope>
    <source>
        <strain evidence="4 5">CCALA 016</strain>
    </source>
</reference>
<dbReference type="CDD" id="cd12797">
    <property type="entry name" value="M23_peptidase"/>
    <property type="match status" value="1"/>
</dbReference>